<dbReference type="AlphaFoldDB" id="W9NN52"/>
<organism evidence="2">
    <name type="scientific">Fusarium oxysporum f. sp. pisi HDV247</name>
    <dbReference type="NCBI Taxonomy" id="1080344"/>
    <lineage>
        <taxon>Eukaryota</taxon>
        <taxon>Fungi</taxon>
        <taxon>Dikarya</taxon>
        <taxon>Ascomycota</taxon>
        <taxon>Pezizomycotina</taxon>
        <taxon>Sordariomycetes</taxon>
        <taxon>Hypocreomycetidae</taxon>
        <taxon>Hypocreales</taxon>
        <taxon>Nectriaceae</taxon>
        <taxon>Fusarium</taxon>
        <taxon>Fusarium oxysporum species complex</taxon>
    </lineage>
</organism>
<sequence length="127" mass="14283">METTSQQAKGKGRAHQDQMMIHMIKCLRHLSPRTTRPARSSRSSSIRLARSRRRPRSSTFSANHSNDRLSKDDLFWPPSEVTNAQLSDPTTRILMNTAEGTIISCVVNGGTMHYFGIPPCRMSRARG</sequence>
<reference evidence="2" key="2">
    <citation type="submission" date="2012-05" db="EMBL/GenBank/DDBJ databases">
        <title>Annotation of the Genome Sequence of Fusarium oxysporum HDV247.</title>
        <authorList>
            <consortium name="The Broad Institute Genomics Platform"/>
            <person name="Ma L.-J."/>
            <person name="Corby-Kistler H."/>
            <person name="Broz K."/>
            <person name="Gale L.R."/>
            <person name="Jonkers W."/>
            <person name="O'Donnell K."/>
            <person name="Ploetz R."/>
            <person name="Steinberg C."/>
            <person name="Schwartz D.C."/>
            <person name="VanEtten H."/>
            <person name="Zhou S."/>
            <person name="Young S.K."/>
            <person name="Zeng Q."/>
            <person name="Gargeya S."/>
            <person name="Fitzgerald M."/>
            <person name="Abouelleil A."/>
            <person name="Alvarado L."/>
            <person name="Chapman S.B."/>
            <person name="Gainer-Dewar J."/>
            <person name="Goldberg J."/>
            <person name="Griggs A."/>
            <person name="Gujja S."/>
            <person name="Hansen M."/>
            <person name="Howarth C."/>
            <person name="Imamovic A."/>
            <person name="Ireland A."/>
            <person name="Larimer J."/>
            <person name="McCowan C."/>
            <person name="Murphy C."/>
            <person name="Pearson M."/>
            <person name="Poon T.W."/>
            <person name="Priest M."/>
            <person name="Roberts A."/>
            <person name="Saif S."/>
            <person name="Shea T."/>
            <person name="Sykes S."/>
            <person name="Wortman J."/>
            <person name="Nusbaum C."/>
            <person name="Birren B."/>
        </authorList>
    </citation>
    <scope>NUCLEOTIDE SEQUENCE</scope>
    <source>
        <strain evidence="2">HDV247</strain>
    </source>
</reference>
<evidence type="ECO:0000256" key="1">
    <source>
        <dbReference type="SAM" id="MobiDB-lite"/>
    </source>
</evidence>
<protein>
    <submittedName>
        <fullName evidence="2">Uncharacterized protein</fullName>
    </submittedName>
</protein>
<feature type="compositionally biased region" description="Basic and acidic residues" evidence="1">
    <location>
        <begin position="65"/>
        <end position="74"/>
    </location>
</feature>
<dbReference type="EMBL" id="JH651130">
    <property type="protein sequence ID" value="EXA29290.1"/>
    <property type="molecule type" value="Genomic_DNA"/>
</dbReference>
<evidence type="ECO:0000313" key="2">
    <source>
        <dbReference type="EMBL" id="EXA29290.1"/>
    </source>
</evidence>
<gene>
    <name evidence="2" type="ORF">FOVG_19211</name>
</gene>
<feature type="region of interest" description="Disordered" evidence="1">
    <location>
        <begin position="28"/>
        <end position="76"/>
    </location>
</feature>
<accession>W9NN52</accession>
<name>W9NN52_FUSOX</name>
<feature type="compositionally biased region" description="Low complexity" evidence="1">
    <location>
        <begin position="32"/>
        <end position="48"/>
    </location>
</feature>
<dbReference type="HOGENOM" id="CLU_1970657_0_0_1"/>
<reference evidence="2" key="1">
    <citation type="submission" date="2011-10" db="EMBL/GenBank/DDBJ databases">
        <title>The Genome Sequence of Fusarium oxysporum HDV247.</title>
        <authorList>
            <consortium name="The Broad Institute Genome Sequencing Platform"/>
            <person name="Ma L.-J."/>
            <person name="Gale L.R."/>
            <person name="Schwartz D.C."/>
            <person name="Zhou S."/>
            <person name="Corby-Kistler H."/>
            <person name="Young S.K."/>
            <person name="Zeng Q."/>
            <person name="Gargeya S."/>
            <person name="Fitzgerald M."/>
            <person name="Haas B."/>
            <person name="Abouelleil A."/>
            <person name="Alvarado L."/>
            <person name="Arachchi H.M."/>
            <person name="Berlin A."/>
            <person name="Brown A."/>
            <person name="Chapman S.B."/>
            <person name="Chen Z."/>
            <person name="Dunbar C."/>
            <person name="Freedman E."/>
            <person name="Gearin G."/>
            <person name="Goldberg J."/>
            <person name="Griggs A."/>
            <person name="Gujja S."/>
            <person name="Heiman D."/>
            <person name="Howarth C."/>
            <person name="Larson L."/>
            <person name="Lui A."/>
            <person name="MacDonald P.J.P."/>
            <person name="Montmayeur A."/>
            <person name="Murphy C."/>
            <person name="Neiman D."/>
            <person name="Pearson M."/>
            <person name="Priest M."/>
            <person name="Roberts A."/>
            <person name="Saif S."/>
            <person name="Shea T."/>
            <person name="Shenoy N."/>
            <person name="Sisk P."/>
            <person name="Stolte C."/>
            <person name="Sykes S."/>
            <person name="Wortman J."/>
            <person name="Nusbaum C."/>
            <person name="Birren B."/>
        </authorList>
    </citation>
    <scope>NUCLEOTIDE SEQUENCE [LARGE SCALE GENOMIC DNA]</scope>
    <source>
        <strain evidence="2">HDV247</strain>
    </source>
</reference>
<proteinExistence type="predicted"/>
<dbReference type="Proteomes" id="UP000030751">
    <property type="component" value="Unassembled WGS sequence"/>
</dbReference>